<evidence type="ECO:0000313" key="1">
    <source>
        <dbReference type="EMBL" id="CDW73809.1"/>
    </source>
</evidence>
<evidence type="ECO:0000313" key="2">
    <source>
        <dbReference type="Proteomes" id="UP000039865"/>
    </source>
</evidence>
<keyword evidence="2" id="KW-1185">Reference proteome</keyword>
<dbReference type="AlphaFoldDB" id="A0A077ZVD0"/>
<reference evidence="1 2" key="1">
    <citation type="submission" date="2014-06" db="EMBL/GenBank/DDBJ databases">
        <authorList>
            <person name="Swart Estienne"/>
        </authorList>
    </citation>
    <scope>NUCLEOTIDE SEQUENCE [LARGE SCALE GENOMIC DNA]</scope>
    <source>
        <strain evidence="1 2">130c</strain>
    </source>
</reference>
<dbReference type="InParanoid" id="A0A077ZVD0"/>
<sequence>MTNKSSEVSRIRREIGQSHFTLGQSPPCYTTTLKASYVPVFQRYDSQLRKDRLNENMKTNFNTNQDSLVKPSDYRKNDYAYRPIPSQQKLLNQTEILALRNTLKRQNFEIGDRLGPNYVDKSSNHDYGLTAYVNVRHLQPGISNTFKTTFELGNDIDAMAQFQKRSKSVSRNQSDFAQNLLNAKQSFDERLRNQEKISQAYIKIGSEADRAADMLQSESQLKYSDHYNASRNINIYDNSYVKFIKQHNWEYRDAAVAPPNEKPSPMKSEIKDSYNYKGQGAINRLSPERIKDFKSVHFEIGNQKMGMLLSSSTKDAFVRPNVDNRNIQNGSVAWQQKNKFLLLGPTNHGSYQTNNNDTYQWKSTSNSVIKPK</sequence>
<dbReference type="EMBL" id="CCKQ01002704">
    <property type="protein sequence ID" value="CDW73809.1"/>
    <property type="molecule type" value="Genomic_DNA"/>
</dbReference>
<dbReference type="Proteomes" id="UP000039865">
    <property type="component" value="Unassembled WGS sequence"/>
</dbReference>
<organism evidence="1 2">
    <name type="scientific">Stylonychia lemnae</name>
    <name type="common">Ciliate</name>
    <dbReference type="NCBI Taxonomy" id="5949"/>
    <lineage>
        <taxon>Eukaryota</taxon>
        <taxon>Sar</taxon>
        <taxon>Alveolata</taxon>
        <taxon>Ciliophora</taxon>
        <taxon>Intramacronucleata</taxon>
        <taxon>Spirotrichea</taxon>
        <taxon>Stichotrichia</taxon>
        <taxon>Sporadotrichida</taxon>
        <taxon>Oxytrichidae</taxon>
        <taxon>Stylonychinae</taxon>
        <taxon>Stylonychia</taxon>
    </lineage>
</organism>
<proteinExistence type="predicted"/>
<gene>
    <name evidence="1" type="primary">Contig6671.g7139</name>
    <name evidence="1" type="ORF">STYLEM_2797</name>
</gene>
<accession>A0A077ZVD0</accession>
<protein>
    <submittedName>
        <fullName evidence="1">Uncharacterized protein</fullName>
    </submittedName>
</protein>
<name>A0A077ZVD0_STYLE</name>